<organism evidence="8 9">
    <name type="scientific">Dimorphilus gyrociliatus</name>
    <dbReference type="NCBI Taxonomy" id="2664684"/>
    <lineage>
        <taxon>Eukaryota</taxon>
        <taxon>Metazoa</taxon>
        <taxon>Spiralia</taxon>
        <taxon>Lophotrochozoa</taxon>
        <taxon>Annelida</taxon>
        <taxon>Polychaeta</taxon>
        <taxon>Polychaeta incertae sedis</taxon>
        <taxon>Dinophilidae</taxon>
        <taxon>Dimorphilus</taxon>
    </lineage>
</organism>
<evidence type="ECO:0000256" key="6">
    <source>
        <dbReference type="PIRNR" id="PIRNR016013"/>
    </source>
</evidence>
<evidence type="ECO:0000256" key="2">
    <source>
        <dbReference type="ARBA" id="ARBA00006070"/>
    </source>
</evidence>
<gene>
    <name evidence="8" type="ORF">DGYR_LOCUS7801</name>
</gene>
<evidence type="ECO:0000256" key="3">
    <source>
        <dbReference type="ARBA" id="ARBA00022692"/>
    </source>
</evidence>
<dbReference type="PANTHER" id="PTHR10743:SF0">
    <property type="entry name" value="PROTEIN RER1"/>
    <property type="match status" value="1"/>
</dbReference>
<evidence type="ECO:0000256" key="4">
    <source>
        <dbReference type="ARBA" id="ARBA00022989"/>
    </source>
</evidence>
<feature type="transmembrane region" description="Helical" evidence="7">
    <location>
        <begin position="117"/>
        <end position="137"/>
    </location>
</feature>
<dbReference type="OrthoDB" id="448250at2759"/>
<reference evidence="8 9" key="1">
    <citation type="submission" date="2020-08" db="EMBL/GenBank/DDBJ databases">
        <authorList>
            <person name="Hejnol A."/>
        </authorList>
    </citation>
    <scope>NUCLEOTIDE SEQUENCE [LARGE SCALE GENOMIC DNA]</scope>
</reference>
<comment type="function">
    <text evidence="6">Involved in the retrieval of endoplasmic reticulum membrane proteins from the early Golgi compartment.</text>
</comment>
<proteinExistence type="inferred from homology"/>
<name>A0A7I8VVT7_9ANNE</name>
<keyword evidence="5 6" id="KW-0472">Membrane</keyword>
<feature type="transmembrane region" description="Helical" evidence="7">
    <location>
        <begin position="143"/>
        <end position="159"/>
    </location>
</feature>
<evidence type="ECO:0000256" key="7">
    <source>
        <dbReference type="SAM" id="Phobius"/>
    </source>
</evidence>
<dbReference type="AlphaFoldDB" id="A0A7I8VVT7"/>
<evidence type="ECO:0000313" key="9">
    <source>
        <dbReference type="Proteomes" id="UP000549394"/>
    </source>
</evidence>
<keyword evidence="9" id="KW-1185">Reference proteome</keyword>
<protein>
    <recommendedName>
        <fullName evidence="6">Protein RER1</fullName>
    </recommendedName>
</protein>
<evidence type="ECO:0000313" key="8">
    <source>
        <dbReference type="EMBL" id="CAD5119587.1"/>
    </source>
</evidence>
<dbReference type="GO" id="GO:0005783">
    <property type="term" value="C:endoplasmic reticulum"/>
    <property type="evidence" value="ECO:0007669"/>
    <property type="project" value="GOC"/>
</dbReference>
<feature type="transmembrane region" description="Helical" evidence="7">
    <location>
        <begin position="40"/>
        <end position="56"/>
    </location>
</feature>
<dbReference type="Proteomes" id="UP000549394">
    <property type="component" value="Unassembled WGS sequence"/>
</dbReference>
<evidence type="ECO:0000256" key="1">
    <source>
        <dbReference type="ARBA" id="ARBA00004141"/>
    </source>
</evidence>
<dbReference type="GO" id="GO:0000139">
    <property type="term" value="C:Golgi membrane"/>
    <property type="evidence" value="ECO:0007669"/>
    <property type="project" value="TreeGrafter"/>
</dbReference>
<feature type="transmembrane region" description="Helical" evidence="7">
    <location>
        <begin position="62"/>
        <end position="79"/>
    </location>
</feature>
<sequence length="199" mass="23091">MDTAAAETSQPSPLLRPFRRLKELHQYYLDKITPYATGRWAFWIALSITYIIRVVFLEGWYIITYGLGIYLLNLFIAFLSPKVDPATQDIEDDGPSLPTKSGEEFRPFMRRLPEFKFWYSATKAVVIAMICTCFDALNIPVFWPILVMYFFLLFFLTMKRQIKHMLKYKYIPFTHGKAVYKSKSNAPPGAPNSFAQATK</sequence>
<evidence type="ECO:0000256" key="5">
    <source>
        <dbReference type="ARBA" id="ARBA00023136"/>
    </source>
</evidence>
<accession>A0A7I8VVT7</accession>
<dbReference type="GO" id="GO:0006890">
    <property type="term" value="P:retrograde vesicle-mediated transport, Golgi to endoplasmic reticulum"/>
    <property type="evidence" value="ECO:0007669"/>
    <property type="project" value="TreeGrafter"/>
</dbReference>
<dbReference type="Pfam" id="PF03248">
    <property type="entry name" value="Rer1"/>
    <property type="match status" value="1"/>
</dbReference>
<dbReference type="EMBL" id="CAJFCJ010000010">
    <property type="protein sequence ID" value="CAD5119587.1"/>
    <property type="molecule type" value="Genomic_DNA"/>
</dbReference>
<comment type="caution">
    <text evidence="8">The sequence shown here is derived from an EMBL/GenBank/DDBJ whole genome shotgun (WGS) entry which is preliminary data.</text>
</comment>
<dbReference type="PANTHER" id="PTHR10743">
    <property type="entry name" value="PROTEIN RER1"/>
    <property type="match status" value="1"/>
</dbReference>
<comment type="subcellular location">
    <subcellularLocation>
        <location evidence="1">Membrane</location>
        <topology evidence="1">Multi-pass membrane protein</topology>
    </subcellularLocation>
</comment>
<keyword evidence="4 7" id="KW-1133">Transmembrane helix</keyword>
<keyword evidence="3 7" id="KW-0812">Transmembrane</keyword>
<dbReference type="GO" id="GO:0006621">
    <property type="term" value="P:protein retention in ER lumen"/>
    <property type="evidence" value="ECO:0007669"/>
    <property type="project" value="TreeGrafter"/>
</dbReference>
<dbReference type="PIRSF" id="PIRSF016013">
    <property type="entry name" value="AtER_Rer1p"/>
    <property type="match status" value="1"/>
</dbReference>
<dbReference type="InterPro" id="IPR004932">
    <property type="entry name" value="Rer1"/>
</dbReference>
<comment type="similarity">
    <text evidence="2 6">Belongs to the RER1 family.</text>
</comment>